<protein>
    <submittedName>
        <fullName evidence="1">Uncharacterized protein</fullName>
    </submittedName>
</protein>
<dbReference type="EMBL" id="CM042027">
    <property type="protein sequence ID" value="KAI3800287.1"/>
    <property type="molecule type" value="Genomic_DNA"/>
</dbReference>
<comment type="caution">
    <text evidence="1">The sequence shown here is derived from an EMBL/GenBank/DDBJ whole genome shotgun (WGS) entry which is preliminary data.</text>
</comment>
<gene>
    <name evidence="1" type="ORF">L1987_28374</name>
</gene>
<dbReference type="Proteomes" id="UP001056120">
    <property type="component" value="Linkage Group LG10"/>
</dbReference>
<evidence type="ECO:0000313" key="1">
    <source>
        <dbReference type="EMBL" id="KAI3800287.1"/>
    </source>
</evidence>
<sequence length="391" mass="44043">MYMLDTHNLKWEEVIAQGQKPSPRHSHTLVAYNSQLFLFGGYDGVKALGDLYSFDIHSCTWKKEKMAGSPPYARFSHTMFVYKNYIGVMGGCPIKQHYQELSIFKVGSNVWKCIKLNSIGKDLFVRSTTSVVGDDLVIVGGGASCYAFGTKFSEPMKLNLLSLASLDETFNEAKNQSNTLIEKTSNVGFDLNLEGMYGKKMVPLRWVLRVDKKHAKPAKDMLKKFGWLDAERKVYPQENGVHVCFPITKEFVALFQNMKPDSNETVDEVNNLNLQEIFKVVSSAKALDLLAALGATTNADHVIKFRKASSSPLKVMKEAVASLLNRHNLPATLLEQLPTRWERLGDIFVLPMTSFKDSVWDSLGKELWLTVADSLGASRFARQGFTYWNER</sequence>
<proteinExistence type="predicted"/>
<accession>A0ACB9HWT3</accession>
<organism evidence="1 2">
    <name type="scientific">Smallanthus sonchifolius</name>
    <dbReference type="NCBI Taxonomy" id="185202"/>
    <lineage>
        <taxon>Eukaryota</taxon>
        <taxon>Viridiplantae</taxon>
        <taxon>Streptophyta</taxon>
        <taxon>Embryophyta</taxon>
        <taxon>Tracheophyta</taxon>
        <taxon>Spermatophyta</taxon>
        <taxon>Magnoliopsida</taxon>
        <taxon>eudicotyledons</taxon>
        <taxon>Gunneridae</taxon>
        <taxon>Pentapetalae</taxon>
        <taxon>asterids</taxon>
        <taxon>campanulids</taxon>
        <taxon>Asterales</taxon>
        <taxon>Asteraceae</taxon>
        <taxon>Asteroideae</taxon>
        <taxon>Heliantheae alliance</taxon>
        <taxon>Millerieae</taxon>
        <taxon>Smallanthus</taxon>
    </lineage>
</organism>
<keyword evidence="2" id="KW-1185">Reference proteome</keyword>
<name>A0ACB9HWT3_9ASTR</name>
<reference evidence="1 2" key="2">
    <citation type="journal article" date="2022" name="Mol. Ecol. Resour.">
        <title>The genomes of chicory, endive, great burdock and yacon provide insights into Asteraceae paleo-polyploidization history and plant inulin production.</title>
        <authorList>
            <person name="Fan W."/>
            <person name="Wang S."/>
            <person name="Wang H."/>
            <person name="Wang A."/>
            <person name="Jiang F."/>
            <person name="Liu H."/>
            <person name="Zhao H."/>
            <person name="Xu D."/>
            <person name="Zhang Y."/>
        </authorList>
    </citation>
    <scope>NUCLEOTIDE SEQUENCE [LARGE SCALE GENOMIC DNA]</scope>
    <source>
        <strain evidence="2">cv. Yunnan</strain>
        <tissue evidence="1">Leaves</tissue>
    </source>
</reference>
<evidence type="ECO:0000313" key="2">
    <source>
        <dbReference type="Proteomes" id="UP001056120"/>
    </source>
</evidence>
<reference evidence="2" key="1">
    <citation type="journal article" date="2022" name="Mol. Ecol. Resour.">
        <title>The genomes of chicory, endive, great burdock and yacon provide insights into Asteraceae palaeo-polyploidization history and plant inulin production.</title>
        <authorList>
            <person name="Fan W."/>
            <person name="Wang S."/>
            <person name="Wang H."/>
            <person name="Wang A."/>
            <person name="Jiang F."/>
            <person name="Liu H."/>
            <person name="Zhao H."/>
            <person name="Xu D."/>
            <person name="Zhang Y."/>
        </authorList>
    </citation>
    <scope>NUCLEOTIDE SEQUENCE [LARGE SCALE GENOMIC DNA]</scope>
    <source>
        <strain evidence="2">cv. Yunnan</strain>
    </source>
</reference>